<sequence>MTSNVATVTAAATPTPTPTPPGPADAAAAAKAIRSSAKHVAKVVEVTEDNDPNKLIGRSNGYVSAAVLYDSRTACSDGLGADCGAMVEQWGSPADAKQRSEYIQKILKASPVLGSEYDTVQGSFLLRVAGDLKPSQAKTYASLFEEQFQN</sequence>
<reference evidence="2 3" key="1">
    <citation type="submission" date="2019-03" db="EMBL/GenBank/DDBJ databases">
        <title>Genomic Encyclopedia of Archaeal and Bacterial Type Strains, Phase II (KMG-II): from individual species to whole genera.</title>
        <authorList>
            <person name="Goeker M."/>
        </authorList>
    </citation>
    <scope>NUCLEOTIDE SEQUENCE [LARGE SCALE GENOMIC DNA]</scope>
    <source>
        <strain evidence="2 3">DSM 24782</strain>
    </source>
</reference>
<feature type="compositionally biased region" description="Low complexity" evidence="1">
    <location>
        <begin position="1"/>
        <end position="14"/>
    </location>
</feature>
<dbReference type="AlphaFoldDB" id="A0A4R7FMK0"/>
<evidence type="ECO:0000313" key="2">
    <source>
        <dbReference type="EMBL" id="TDS77700.1"/>
    </source>
</evidence>
<evidence type="ECO:0000313" key="3">
    <source>
        <dbReference type="Proteomes" id="UP000295344"/>
    </source>
</evidence>
<proteinExistence type="predicted"/>
<accession>A0A4R7FMK0</accession>
<dbReference type="Proteomes" id="UP000295344">
    <property type="component" value="Unassembled WGS sequence"/>
</dbReference>
<organism evidence="2 3">
    <name type="scientific">Amnibacterium kyonggiense</name>
    <dbReference type="NCBI Taxonomy" id="595671"/>
    <lineage>
        <taxon>Bacteria</taxon>
        <taxon>Bacillati</taxon>
        <taxon>Actinomycetota</taxon>
        <taxon>Actinomycetes</taxon>
        <taxon>Micrococcales</taxon>
        <taxon>Microbacteriaceae</taxon>
        <taxon>Amnibacterium</taxon>
    </lineage>
</organism>
<name>A0A4R7FMK0_9MICO</name>
<gene>
    <name evidence="2" type="ORF">CLV52_2660</name>
</gene>
<comment type="caution">
    <text evidence="2">The sequence shown here is derived from an EMBL/GenBank/DDBJ whole genome shotgun (WGS) entry which is preliminary data.</text>
</comment>
<dbReference type="EMBL" id="SOAM01000002">
    <property type="protein sequence ID" value="TDS77700.1"/>
    <property type="molecule type" value="Genomic_DNA"/>
</dbReference>
<evidence type="ECO:0000256" key="1">
    <source>
        <dbReference type="SAM" id="MobiDB-lite"/>
    </source>
</evidence>
<feature type="region of interest" description="Disordered" evidence="1">
    <location>
        <begin position="1"/>
        <end position="25"/>
    </location>
</feature>
<protein>
    <submittedName>
        <fullName evidence="2">Uncharacterized protein</fullName>
    </submittedName>
</protein>
<keyword evidence="3" id="KW-1185">Reference proteome</keyword>